<name>A0A1B9G442_9TREE</name>
<reference evidence="2" key="4">
    <citation type="submission" date="2024-02" db="EMBL/GenBank/DDBJ databases">
        <title>Comparative genomics of Cryptococcus and Kwoniella reveals pathogenesis evolution and contrasting modes of karyotype evolution via chromosome fusion or intercentromeric recombination.</title>
        <authorList>
            <person name="Coelho M.A."/>
            <person name="David-Palma M."/>
            <person name="Shea T."/>
            <person name="Bowers K."/>
            <person name="McGinley-Smith S."/>
            <person name="Mohammad A.W."/>
            <person name="Gnirke A."/>
            <person name="Yurkov A.M."/>
            <person name="Nowrousian M."/>
            <person name="Sun S."/>
            <person name="Cuomo C.A."/>
            <person name="Heitman J."/>
        </authorList>
    </citation>
    <scope>NUCLEOTIDE SEQUENCE</scope>
    <source>
        <strain evidence="2">CBS 10118</strain>
    </source>
</reference>
<dbReference type="GeneID" id="30207830"/>
<organism evidence="1">
    <name type="scientific">Kwoniella bestiolae CBS 10118</name>
    <dbReference type="NCBI Taxonomy" id="1296100"/>
    <lineage>
        <taxon>Eukaryota</taxon>
        <taxon>Fungi</taxon>
        <taxon>Dikarya</taxon>
        <taxon>Basidiomycota</taxon>
        <taxon>Agaricomycotina</taxon>
        <taxon>Tremellomycetes</taxon>
        <taxon>Tremellales</taxon>
        <taxon>Cryptococcaceae</taxon>
        <taxon>Kwoniella</taxon>
    </lineage>
</organism>
<dbReference type="RefSeq" id="XP_019046828.1">
    <property type="nucleotide sequence ID" value="XM_019190080.1"/>
</dbReference>
<accession>A0A1B9G442</accession>
<reference evidence="1" key="3">
    <citation type="submission" date="2014-01" db="EMBL/GenBank/DDBJ databases">
        <title>Evolution of pathogenesis and genome organization in the Tremellales.</title>
        <authorList>
            <person name="Cuomo C."/>
            <person name="Litvintseva A."/>
            <person name="Heitman J."/>
            <person name="Chen Y."/>
            <person name="Sun S."/>
            <person name="Springer D."/>
            <person name="Dromer F."/>
            <person name="Young S."/>
            <person name="Zeng Q."/>
            <person name="Chapman S."/>
            <person name="Gujja S."/>
            <person name="Saif S."/>
            <person name="Birren B."/>
        </authorList>
    </citation>
    <scope>NUCLEOTIDE SEQUENCE</scope>
    <source>
        <strain evidence="1">CBS 10118</strain>
    </source>
</reference>
<evidence type="ECO:0000313" key="2">
    <source>
        <dbReference type="EMBL" id="WVW78108.1"/>
    </source>
</evidence>
<dbReference type="AlphaFoldDB" id="A0A1B9G442"/>
<sequence length="183" mass="20697">MGDMLKFLELALSVKPSKSLCLNLPPTFMKRNAIARMNIVGFLFTLTDDHPLKETNVHLCNPDVIDFLNIVKAKTIKVPYIPVDASMPERDRPRRRAGQAQDMKGCLKMYFLKSSDRYKKIDPTIEKIHFINVCPNEEMVPSAHDKDALGEASSEAIKHFPDLFGSALGDDREAFSAIQRCWS</sequence>
<gene>
    <name evidence="1" type="ORF">I302_03431</name>
    <name evidence="2" type="ORF">I302_100059</name>
</gene>
<reference evidence="1" key="1">
    <citation type="submission" date="2013-07" db="EMBL/GenBank/DDBJ databases">
        <title>The Genome Sequence of Cryptococcus bestiolae CBS10118.</title>
        <authorList>
            <consortium name="The Broad Institute Genome Sequencing Platform"/>
            <person name="Cuomo C."/>
            <person name="Litvintseva A."/>
            <person name="Chen Y."/>
            <person name="Heitman J."/>
            <person name="Sun S."/>
            <person name="Springer D."/>
            <person name="Dromer F."/>
            <person name="Young S.K."/>
            <person name="Zeng Q."/>
            <person name="Gargeya S."/>
            <person name="Fitzgerald M."/>
            <person name="Abouelleil A."/>
            <person name="Alvarado L."/>
            <person name="Berlin A.M."/>
            <person name="Chapman S.B."/>
            <person name="Dewar J."/>
            <person name="Goldberg J."/>
            <person name="Griggs A."/>
            <person name="Gujja S."/>
            <person name="Hansen M."/>
            <person name="Howarth C."/>
            <person name="Imamovic A."/>
            <person name="Larimer J."/>
            <person name="McCowan C."/>
            <person name="Murphy C."/>
            <person name="Pearson M."/>
            <person name="Priest M."/>
            <person name="Roberts A."/>
            <person name="Saif S."/>
            <person name="Shea T."/>
            <person name="Sykes S."/>
            <person name="Wortman J."/>
            <person name="Nusbaum C."/>
            <person name="Birren B."/>
        </authorList>
    </citation>
    <scope>NUCLEOTIDE SEQUENCE [LARGE SCALE GENOMIC DNA]</scope>
    <source>
        <strain evidence="1">CBS 10118</strain>
    </source>
</reference>
<protein>
    <submittedName>
        <fullName evidence="1">Uncharacterized protein</fullName>
    </submittedName>
</protein>
<dbReference type="Proteomes" id="UP000092730">
    <property type="component" value="Chromosome 1"/>
</dbReference>
<proteinExistence type="predicted"/>
<evidence type="ECO:0000313" key="3">
    <source>
        <dbReference type="Proteomes" id="UP000092730"/>
    </source>
</evidence>
<keyword evidence="3" id="KW-1185">Reference proteome</keyword>
<dbReference type="KEGG" id="kbi:30207830"/>
<reference evidence="2" key="2">
    <citation type="submission" date="2013-07" db="EMBL/GenBank/DDBJ databases">
        <authorList>
            <consortium name="The Broad Institute Genome Sequencing Platform"/>
            <person name="Cuomo C."/>
            <person name="Litvintseva A."/>
            <person name="Chen Y."/>
            <person name="Heitman J."/>
            <person name="Sun S."/>
            <person name="Springer D."/>
            <person name="Dromer F."/>
            <person name="Young S.K."/>
            <person name="Zeng Q."/>
            <person name="Gargeya S."/>
            <person name="Fitzgerald M."/>
            <person name="Abouelleil A."/>
            <person name="Alvarado L."/>
            <person name="Berlin A.M."/>
            <person name="Chapman S.B."/>
            <person name="Dewar J."/>
            <person name="Goldberg J."/>
            <person name="Griggs A."/>
            <person name="Gujja S."/>
            <person name="Hansen M."/>
            <person name="Howarth C."/>
            <person name="Imamovic A."/>
            <person name="Larimer J."/>
            <person name="McCowan C."/>
            <person name="Murphy C."/>
            <person name="Pearson M."/>
            <person name="Priest M."/>
            <person name="Roberts A."/>
            <person name="Saif S."/>
            <person name="Shea T."/>
            <person name="Sykes S."/>
            <person name="Wortman J."/>
            <person name="Nusbaum C."/>
            <person name="Birren B."/>
        </authorList>
    </citation>
    <scope>NUCLEOTIDE SEQUENCE</scope>
    <source>
        <strain evidence="2">CBS 10118</strain>
    </source>
</reference>
<dbReference type="EMBL" id="KI894020">
    <property type="protein sequence ID" value="OCF25758.1"/>
    <property type="molecule type" value="Genomic_DNA"/>
</dbReference>
<dbReference type="VEuPathDB" id="FungiDB:I302_03431"/>
<evidence type="ECO:0000313" key="1">
    <source>
        <dbReference type="EMBL" id="OCF25758.1"/>
    </source>
</evidence>
<dbReference type="EMBL" id="CP144541">
    <property type="protein sequence ID" value="WVW78108.1"/>
    <property type="molecule type" value="Genomic_DNA"/>
</dbReference>